<dbReference type="InterPro" id="IPR013126">
    <property type="entry name" value="Hsp_70_fam"/>
</dbReference>
<dbReference type="SUPFAM" id="SSF53067">
    <property type="entry name" value="Actin-like ATPase domain"/>
    <property type="match status" value="2"/>
</dbReference>
<keyword evidence="2" id="KW-0067">ATP-binding</keyword>
<protein>
    <submittedName>
        <fullName evidence="3">Hsp70 family chaperone</fullName>
    </submittedName>
</protein>
<dbReference type="EMBL" id="MNUE01000037">
    <property type="protein sequence ID" value="OJD32667.1"/>
    <property type="molecule type" value="Genomic_DNA"/>
</dbReference>
<evidence type="ECO:0000256" key="2">
    <source>
        <dbReference type="ARBA" id="ARBA00022840"/>
    </source>
</evidence>
<dbReference type="InterPro" id="IPR043129">
    <property type="entry name" value="ATPase_NBD"/>
</dbReference>
<proteinExistence type="predicted"/>
<comment type="caution">
    <text evidence="3">The sequence shown here is derived from an EMBL/GenBank/DDBJ whole genome shotgun (WGS) entry which is preliminary data.</text>
</comment>
<dbReference type="GO" id="GO:0005524">
    <property type="term" value="F:ATP binding"/>
    <property type="evidence" value="ECO:0007669"/>
    <property type="project" value="UniProtKB-KW"/>
</dbReference>
<evidence type="ECO:0000313" key="4">
    <source>
        <dbReference type="Proteomes" id="UP000183809"/>
    </source>
</evidence>
<dbReference type="Gene3D" id="3.30.420.40">
    <property type="match status" value="1"/>
</dbReference>
<keyword evidence="1" id="KW-0547">Nucleotide-binding</keyword>
<dbReference type="STRING" id="236234.A0A1J9RJC8"/>
<evidence type="ECO:0000313" key="3">
    <source>
        <dbReference type="EMBL" id="OJD32667.1"/>
    </source>
</evidence>
<dbReference type="Pfam" id="PF00012">
    <property type="entry name" value="HSP70"/>
    <property type="match status" value="1"/>
</dbReference>
<dbReference type="GeneID" id="31015288"/>
<dbReference type="RefSeq" id="XP_020128927.1">
    <property type="nucleotide sequence ID" value="XM_020275027.1"/>
</dbReference>
<dbReference type="PANTHER" id="PTHR14187">
    <property type="entry name" value="ALPHA KINASE/ELONGATION FACTOR 2 KINASE"/>
    <property type="match status" value="1"/>
</dbReference>
<accession>A0A1J9RJC8</accession>
<dbReference type="CDD" id="cd10170">
    <property type="entry name" value="ASKHA_NBD_HSP70"/>
    <property type="match status" value="1"/>
</dbReference>
<name>A0A1J9RJC8_9PEZI</name>
<dbReference type="PANTHER" id="PTHR14187:SF5">
    <property type="entry name" value="HEAT SHOCK 70 KDA PROTEIN 12A"/>
    <property type="match status" value="1"/>
</dbReference>
<sequence length="589" mass="66909">MESSDPCLVIGIDFGTTFSGFAYAFSEQLDREEPTVLTSWRTTGTFNSDDAKVPSKICYDDDKILWGFEDSPEEETLRWFKLLLVDETDLRHELRDSKYLKRARELMERNRKTPVQVAADYLQCLWAHAEERMEREQGYSAVTSLPFKIVLTVPAIWPEKSKGRMIQAAKMAGLNKKRLAGETTISLVSEPEAAALATLADFRGRSDVKSDDIYIVCDAGGGTVDIITYQIERTEPMVMEEYVRGEGKLCGAVLLDEAFENTMKLSLGKKWGNLDPDVVKQFMETEWERGVKRAYRGTAQSFTVRLPVEAFAVKRLNLHKPMTDKKKDITDGKIRLESGHMKSIFDPVIQKIHSLVDQQVSEIEKKGYRKPKAIILVGGFGGSDFLYQQLRREQCGRGIEILQPSGSKPWTAICRGAALRAGTSFHGSHVASRISRISYGVRYNTRFVEGKHLEGDKYWCKVEGAYFAQQQMEWYLKRGTRLDDQRAVKLTWIRHVAELPDQLFSTTVFGCSESDPPDRCERTVNALCEVSCRLPLAFESLPVVIGWDNRPYRRISYVIEMTPTDSGLEWAVSMDGVRIGQENVEVEYE</sequence>
<dbReference type="OrthoDB" id="2963168at2759"/>
<gene>
    <name evidence="3" type="ORF">BKCO1_37000147</name>
</gene>
<organism evidence="3 4">
    <name type="scientific">Diplodia corticola</name>
    <dbReference type="NCBI Taxonomy" id="236234"/>
    <lineage>
        <taxon>Eukaryota</taxon>
        <taxon>Fungi</taxon>
        <taxon>Dikarya</taxon>
        <taxon>Ascomycota</taxon>
        <taxon>Pezizomycotina</taxon>
        <taxon>Dothideomycetes</taxon>
        <taxon>Dothideomycetes incertae sedis</taxon>
        <taxon>Botryosphaeriales</taxon>
        <taxon>Botryosphaeriaceae</taxon>
        <taxon>Diplodia</taxon>
    </lineage>
</organism>
<reference evidence="3 4" key="1">
    <citation type="submission" date="2016-10" db="EMBL/GenBank/DDBJ databases">
        <title>Proteomics and genomics reveal pathogen-plant mechanisms compatible with a hemibiotrophic lifestyle of Diplodia corticola.</title>
        <authorList>
            <person name="Fernandes I."/>
            <person name="De Jonge R."/>
            <person name="Van De Peer Y."/>
            <person name="Devreese B."/>
            <person name="Alves A."/>
            <person name="Esteves A.C."/>
        </authorList>
    </citation>
    <scope>NUCLEOTIDE SEQUENCE [LARGE SCALE GENOMIC DNA]</scope>
    <source>
        <strain evidence="3 4">CBS 112549</strain>
    </source>
</reference>
<dbReference type="GO" id="GO:0140662">
    <property type="term" value="F:ATP-dependent protein folding chaperone"/>
    <property type="evidence" value="ECO:0007669"/>
    <property type="project" value="InterPro"/>
</dbReference>
<keyword evidence="4" id="KW-1185">Reference proteome</keyword>
<dbReference type="Proteomes" id="UP000183809">
    <property type="component" value="Unassembled WGS sequence"/>
</dbReference>
<evidence type="ECO:0000256" key="1">
    <source>
        <dbReference type="ARBA" id="ARBA00022741"/>
    </source>
</evidence>
<dbReference type="AlphaFoldDB" id="A0A1J9RJC8"/>